<keyword evidence="9" id="KW-1185">Reference proteome</keyword>
<dbReference type="InterPro" id="IPR018076">
    <property type="entry name" value="T2SS_GspF_dom"/>
</dbReference>
<dbReference type="PANTHER" id="PTHR35007">
    <property type="entry name" value="INTEGRAL MEMBRANE PROTEIN-RELATED"/>
    <property type="match status" value="1"/>
</dbReference>
<dbReference type="Pfam" id="PF00482">
    <property type="entry name" value="T2SSF"/>
    <property type="match status" value="1"/>
</dbReference>
<feature type="transmembrane region" description="Helical" evidence="6">
    <location>
        <begin position="124"/>
        <end position="145"/>
    </location>
</feature>
<evidence type="ECO:0000313" key="8">
    <source>
        <dbReference type="EMBL" id="AXV05487.1"/>
    </source>
</evidence>
<dbReference type="RefSeq" id="WP_114590290.1">
    <property type="nucleotide sequence ID" value="NZ_CP031165.1"/>
</dbReference>
<dbReference type="KEGG" id="euz:DVS28_a0786"/>
<protein>
    <submittedName>
        <fullName evidence="8">Type II/IV secretion system protein TadC, associated with Flp pilus assembly</fullName>
    </submittedName>
</protein>
<evidence type="ECO:0000256" key="6">
    <source>
        <dbReference type="SAM" id="Phobius"/>
    </source>
</evidence>
<keyword evidence="4 6" id="KW-1133">Transmembrane helix</keyword>
<dbReference type="OrthoDB" id="3362351at2"/>
<evidence type="ECO:0000256" key="3">
    <source>
        <dbReference type="ARBA" id="ARBA00022692"/>
    </source>
</evidence>
<dbReference type="AlphaFoldDB" id="A0A346XTE0"/>
<feature type="domain" description="Type II secretion system protein GspF" evidence="7">
    <location>
        <begin position="163"/>
        <end position="288"/>
    </location>
</feature>
<evidence type="ECO:0000256" key="5">
    <source>
        <dbReference type="ARBA" id="ARBA00023136"/>
    </source>
</evidence>
<comment type="subcellular location">
    <subcellularLocation>
        <location evidence="1">Cell membrane</location>
        <topology evidence="1">Multi-pass membrane protein</topology>
    </subcellularLocation>
</comment>
<accession>A0A346XTE0</accession>
<dbReference type="Proteomes" id="UP000264006">
    <property type="component" value="Chromosome"/>
</dbReference>
<name>A0A346XTE0_9ACTN</name>
<dbReference type="EMBL" id="CP031165">
    <property type="protein sequence ID" value="AXV05487.1"/>
    <property type="molecule type" value="Genomic_DNA"/>
</dbReference>
<keyword evidence="5 6" id="KW-0472">Membrane</keyword>
<feature type="transmembrane region" description="Helical" evidence="6">
    <location>
        <begin position="96"/>
        <end position="118"/>
    </location>
</feature>
<sequence>MVVGYLAAVLIGLSVAFVAVGLSRRTTSGVAALTRAGVGGPVAATPTIDRDPGLGARLGTIVSRRLPGRRRMSREENNRWRGRLDRAGLTMPPEAVMALKVAAIGAGLVVGLLISLVFALSVGVALATIVGAGVVAWLVPDLWVLNTAQRRQQQITRSMPETLDLLALTAQAGLGLEQGVAEVAGELPGPLGAELDRFLKEQQLGVSRQAALQGLIDRNDSEDLKSFALALLQAEQLGTPISKTLQVQAREMRRRRRARARERAGKAPVKLLFPLIFGIFPALFIIIMGPGVLSIMDAFSR</sequence>
<dbReference type="PANTHER" id="PTHR35007:SF2">
    <property type="entry name" value="PILUS ASSEMBLE PROTEIN"/>
    <property type="match status" value="1"/>
</dbReference>
<organism evidence="8 9">
    <name type="scientific">Euzebya pacifica</name>
    <dbReference type="NCBI Taxonomy" id="1608957"/>
    <lineage>
        <taxon>Bacteria</taxon>
        <taxon>Bacillati</taxon>
        <taxon>Actinomycetota</taxon>
        <taxon>Nitriliruptoria</taxon>
        <taxon>Euzebyales</taxon>
    </lineage>
</organism>
<evidence type="ECO:0000259" key="7">
    <source>
        <dbReference type="Pfam" id="PF00482"/>
    </source>
</evidence>
<feature type="transmembrane region" description="Helical" evidence="6">
    <location>
        <begin position="271"/>
        <end position="296"/>
    </location>
</feature>
<keyword evidence="3 6" id="KW-0812">Transmembrane</keyword>
<evidence type="ECO:0000256" key="1">
    <source>
        <dbReference type="ARBA" id="ARBA00004651"/>
    </source>
</evidence>
<evidence type="ECO:0000313" key="9">
    <source>
        <dbReference type="Proteomes" id="UP000264006"/>
    </source>
</evidence>
<reference evidence="8 9" key="1">
    <citation type="submission" date="2018-09" db="EMBL/GenBank/DDBJ databases">
        <title>Complete genome sequence of Euzebya sp. DY32-46 isolated from seawater of Pacific Ocean.</title>
        <authorList>
            <person name="Xu L."/>
            <person name="Wu Y.-H."/>
            <person name="Xu X.-W."/>
        </authorList>
    </citation>
    <scope>NUCLEOTIDE SEQUENCE [LARGE SCALE GENOMIC DNA]</scope>
    <source>
        <strain evidence="8 9">DY32-46</strain>
    </source>
</reference>
<evidence type="ECO:0000256" key="4">
    <source>
        <dbReference type="ARBA" id="ARBA00022989"/>
    </source>
</evidence>
<dbReference type="GO" id="GO:0005886">
    <property type="term" value="C:plasma membrane"/>
    <property type="evidence" value="ECO:0007669"/>
    <property type="project" value="UniProtKB-SubCell"/>
</dbReference>
<feature type="transmembrane region" description="Helical" evidence="6">
    <location>
        <begin position="6"/>
        <end position="23"/>
    </location>
</feature>
<keyword evidence="2" id="KW-1003">Cell membrane</keyword>
<gene>
    <name evidence="8" type="ORF">DVS28_a0786</name>
</gene>
<proteinExistence type="predicted"/>
<evidence type="ECO:0000256" key="2">
    <source>
        <dbReference type="ARBA" id="ARBA00022475"/>
    </source>
</evidence>